<evidence type="ECO:0000256" key="1">
    <source>
        <dbReference type="ARBA" id="ARBA00022553"/>
    </source>
</evidence>
<evidence type="ECO:0000256" key="5">
    <source>
        <dbReference type="PROSITE-ProRule" id="PRU00169"/>
    </source>
</evidence>
<dbReference type="Proteomes" id="UP000823486">
    <property type="component" value="Unassembled WGS sequence"/>
</dbReference>
<dbReference type="InterPro" id="IPR011006">
    <property type="entry name" value="CheY-like_superfamily"/>
</dbReference>
<evidence type="ECO:0000256" key="3">
    <source>
        <dbReference type="ARBA" id="ARBA00023125"/>
    </source>
</evidence>
<keyword evidence="4" id="KW-0804">Transcription</keyword>
<keyword evidence="8" id="KW-1185">Reference proteome</keyword>
<dbReference type="Pfam" id="PF00072">
    <property type="entry name" value="Response_reg"/>
    <property type="match status" value="1"/>
</dbReference>
<dbReference type="PROSITE" id="PS50110">
    <property type="entry name" value="RESPONSE_REGULATORY"/>
    <property type="match status" value="1"/>
</dbReference>
<evidence type="ECO:0000256" key="2">
    <source>
        <dbReference type="ARBA" id="ARBA00023015"/>
    </source>
</evidence>
<comment type="caution">
    <text evidence="7">The sequence shown here is derived from an EMBL/GenBank/DDBJ whole genome shotgun (WGS) entry which is preliminary data.</text>
</comment>
<feature type="modified residue" description="4-aspartylphosphate" evidence="5">
    <location>
        <position position="54"/>
    </location>
</feature>
<keyword evidence="3" id="KW-0238">DNA-binding</keyword>
<accession>A0ABS2QIG5</accession>
<gene>
    <name evidence="7" type="ORF">JOC77_002186</name>
</gene>
<dbReference type="InterPro" id="IPR001789">
    <property type="entry name" value="Sig_transdc_resp-reg_receiver"/>
</dbReference>
<evidence type="ECO:0000259" key="6">
    <source>
        <dbReference type="PROSITE" id="PS50110"/>
    </source>
</evidence>
<feature type="domain" description="Response regulatory" evidence="6">
    <location>
        <begin position="3"/>
        <end position="117"/>
    </location>
</feature>
<evidence type="ECO:0000313" key="7">
    <source>
        <dbReference type="EMBL" id="MBM7692755.1"/>
    </source>
</evidence>
<evidence type="ECO:0000313" key="8">
    <source>
        <dbReference type="Proteomes" id="UP000823486"/>
    </source>
</evidence>
<protein>
    <submittedName>
        <fullName evidence="7">Two-component system response regulator DesR</fullName>
    </submittedName>
</protein>
<dbReference type="PANTHER" id="PTHR43214:SF42">
    <property type="entry name" value="TRANSCRIPTIONAL REGULATORY PROTEIN DESR"/>
    <property type="match status" value="1"/>
</dbReference>
<sequence length="175" mass="19432">MIRIVLAEDQEMLLGAIGSLLNLEDDMEVVGQAGNGEEALTLIHRLQPDICIMDIEMPEKSGLEAAETLKPFGCKIIILTTFARRGYFQRALEAGVRGYLLKDSPSEELVCSIRGIMAGERIYSPELMDEAAESERDIHQELKTDDSDSKEQSNSIGTVRHYFSTIIEKIKMPAG</sequence>
<keyword evidence="1 5" id="KW-0597">Phosphoprotein</keyword>
<evidence type="ECO:0000256" key="4">
    <source>
        <dbReference type="ARBA" id="ARBA00023163"/>
    </source>
</evidence>
<proteinExistence type="predicted"/>
<dbReference type="InterPro" id="IPR039420">
    <property type="entry name" value="WalR-like"/>
</dbReference>
<name>A0ABS2QIG5_9BACI</name>
<dbReference type="Gene3D" id="3.40.50.2300">
    <property type="match status" value="1"/>
</dbReference>
<dbReference type="SUPFAM" id="SSF52172">
    <property type="entry name" value="CheY-like"/>
    <property type="match status" value="1"/>
</dbReference>
<dbReference type="PANTHER" id="PTHR43214">
    <property type="entry name" value="TWO-COMPONENT RESPONSE REGULATOR"/>
    <property type="match status" value="1"/>
</dbReference>
<dbReference type="SMART" id="SM00448">
    <property type="entry name" value="REC"/>
    <property type="match status" value="1"/>
</dbReference>
<organism evidence="7 8">
    <name type="scientific">Peribacillus deserti</name>
    <dbReference type="NCBI Taxonomy" id="673318"/>
    <lineage>
        <taxon>Bacteria</taxon>
        <taxon>Bacillati</taxon>
        <taxon>Bacillota</taxon>
        <taxon>Bacilli</taxon>
        <taxon>Bacillales</taxon>
        <taxon>Bacillaceae</taxon>
        <taxon>Peribacillus</taxon>
    </lineage>
</organism>
<dbReference type="CDD" id="cd19930">
    <property type="entry name" value="REC_DesR-like"/>
    <property type="match status" value="1"/>
</dbReference>
<keyword evidence="2" id="KW-0805">Transcription regulation</keyword>
<dbReference type="EMBL" id="JAFBFI010000008">
    <property type="protein sequence ID" value="MBM7692755.1"/>
    <property type="molecule type" value="Genomic_DNA"/>
</dbReference>
<dbReference type="RefSeq" id="WP_204542853.1">
    <property type="nucleotide sequence ID" value="NZ_JAFBFI010000008.1"/>
</dbReference>
<reference evidence="7 8" key="1">
    <citation type="submission" date="2021-01" db="EMBL/GenBank/DDBJ databases">
        <title>Genomic Encyclopedia of Type Strains, Phase IV (KMG-IV): sequencing the most valuable type-strain genomes for metagenomic binning, comparative biology and taxonomic classification.</title>
        <authorList>
            <person name="Goeker M."/>
        </authorList>
    </citation>
    <scope>NUCLEOTIDE SEQUENCE [LARGE SCALE GENOMIC DNA]</scope>
    <source>
        <strain evidence="7 8">DSM 105482</strain>
    </source>
</reference>